<keyword evidence="1" id="KW-0732">Signal</keyword>
<reference evidence="3 4" key="1">
    <citation type="submission" date="2016-10" db="EMBL/GenBank/DDBJ databases">
        <authorList>
            <person name="de Groot N.N."/>
        </authorList>
    </citation>
    <scope>NUCLEOTIDE SEQUENCE [LARGE SCALE GENOMIC DNA]</scope>
    <source>
        <strain evidence="3 4">CGMCC 4.5739</strain>
    </source>
</reference>
<evidence type="ECO:0000259" key="2">
    <source>
        <dbReference type="SMART" id="SM00458"/>
    </source>
</evidence>
<dbReference type="SMART" id="SM00458">
    <property type="entry name" value="RICIN"/>
    <property type="match status" value="1"/>
</dbReference>
<dbReference type="Proteomes" id="UP000199207">
    <property type="component" value="Unassembled WGS sequence"/>
</dbReference>
<keyword evidence="4" id="KW-1185">Reference proteome</keyword>
<evidence type="ECO:0000256" key="1">
    <source>
        <dbReference type="SAM" id="SignalP"/>
    </source>
</evidence>
<keyword evidence="3" id="KW-0430">Lectin</keyword>
<proteinExistence type="predicted"/>
<dbReference type="InterPro" id="IPR035992">
    <property type="entry name" value="Ricin_B-like_lectins"/>
</dbReference>
<feature type="domain" description="Ricin B lectin" evidence="2">
    <location>
        <begin position="29"/>
        <end position="151"/>
    </location>
</feature>
<evidence type="ECO:0000313" key="4">
    <source>
        <dbReference type="Proteomes" id="UP000199207"/>
    </source>
</evidence>
<accession>A0A1I1V5J9</accession>
<dbReference type="SUPFAM" id="SSF50370">
    <property type="entry name" value="Ricin B-like lectins"/>
    <property type="match status" value="1"/>
</dbReference>
<dbReference type="EMBL" id="FOLM01000030">
    <property type="protein sequence ID" value="SFD78307.1"/>
    <property type="molecule type" value="Genomic_DNA"/>
</dbReference>
<feature type="chain" id="PRO_5011464026" evidence="1">
    <location>
        <begin position="24"/>
        <end position="155"/>
    </location>
</feature>
<gene>
    <name evidence="3" type="ORF">SAMN05421773_13026</name>
</gene>
<dbReference type="GO" id="GO:0030246">
    <property type="term" value="F:carbohydrate binding"/>
    <property type="evidence" value="ECO:0007669"/>
    <property type="project" value="UniProtKB-KW"/>
</dbReference>
<dbReference type="InterPro" id="IPR000772">
    <property type="entry name" value="Ricin_B_lectin"/>
</dbReference>
<dbReference type="PROSITE" id="PS50231">
    <property type="entry name" value="RICIN_B_LECTIN"/>
    <property type="match status" value="1"/>
</dbReference>
<sequence length="155" mass="16839">MRIAAVVAVTAALVLPLASPASAAVPPEDGTVLLKDSFTEKCLDSDSGGKVYTNDCHTDNGYQKWQWIPRGTGKVILRNIATDRCLDSGGESVYTSTCTVNNQHLQWLYREHTSGNLELKNVATGRCLLADIHSDVKTVSCDDINYDWGPTVVPE</sequence>
<name>A0A1I1V5J9_9ACTN</name>
<dbReference type="AlphaFoldDB" id="A0A1I1V5J9"/>
<protein>
    <submittedName>
        <fullName evidence="3">Ricin-type beta-trefoil lectin domain-containing protein</fullName>
    </submittedName>
</protein>
<evidence type="ECO:0000313" key="3">
    <source>
        <dbReference type="EMBL" id="SFD78307.1"/>
    </source>
</evidence>
<dbReference type="Pfam" id="PF00652">
    <property type="entry name" value="Ricin_B_lectin"/>
    <property type="match status" value="1"/>
</dbReference>
<dbReference type="CDD" id="cd23415">
    <property type="entry name" value="beta-trefoil_Ricin_AH"/>
    <property type="match status" value="1"/>
</dbReference>
<dbReference type="Gene3D" id="2.80.10.50">
    <property type="match status" value="1"/>
</dbReference>
<organism evidence="3 4">
    <name type="scientific">Streptomyces aidingensis</name>
    <dbReference type="NCBI Taxonomy" id="910347"/>
    <lineage>
        <taxon>Bacteria</taxon>
        <taxon>Bacillati</taxon>
        <taxon>Actinomycetota</taxon>
        <taxon>Actinomycetes</taxon>
        <taxon>Kitasatosporales</taxon>
        <taxon>Streptomycetaceae</taxon>
        <taxon>Streptomyces</taxon>
    </lineage>
</organism>
<feature type="signal peptide" evidence="1">
    <location>
        <begin position="1"/>
        <end position="23"/>
    </location>
</feature>
<dbReference type="STRING" id="910347.SAMN05421773_13026"/>